<dbReference type="PANTHER" id="PTHR46698">
    <property type="entry name" value="CROSSVEINLESS 2"/>
    <property type="match status" value="1"/>
</dbReference>
<sequence length="52" mass="5684">QVPGMCCPHCIPRPATCVVFGDPHYRTFDGKMVNFQGTCTYVLAQDCVGGDF</sequence>
<evidence type="ECO:0000256" key="1">
    <source>
        <dbReference type="ARBA" id="ARBA00004613"/>
    </source>
</evidence>
<dbReference type="Pfam" id="PF00094">
    <property type="entry name" value="VWD"/>
    <property type="match status" value="1"/>
</dbReference>
<evidence type="ECO:0000256" key="2">
    <source>
        <dbReference type="ARBA" id="ARBA00022525"/>
    </source>
</evidence>
<dbReference type="Proteomes" id="UP001529510">
    <property type="component" value="Unassembled WGS sequence"/>
</dbReference>
<accession>A0ABD0P0T8</accession>
<dbReference type="PANTHER" id="PTHR46698:SF2">
    <property type="entry name" value="KIELIN_CHORDIN-LIKE PROTEIN"/>
    <property type="match status" value="1"/>
</dbReference>
<comment type="caution">
    <text evidence="5">The sequence shown here is derived from an EMBL/GenBank/DDBJ whole genome shotgun (WGS) entry which is preliminary data.</text>
</comment>
<dbReference type="AlphaFoldDB" id="A0ABD0P0T8"/>
<proteinExistence type="predicted"/>
<dbReference type="PROSITE" id="PS51233">
    <property type="entry name" value="VWFD"/>
    <property type="match status" value="1"/>
</dbReference>
<keyword evidence="3" id="KW-0732">Signal</keyword>
<feature type="non-terminal residue" evidence="5">
    <location>
        <position position="1"/>
    </location>
</feature>
<protein>
    <recommendedName>
        <fullName evidence="4">VWFD domain-containing protein</fullName>
    </recommendedName>
</protein>
<dbReference type="InterPro" id="IPR052424">
    <property type="entry name" value="Kielin_Chordin-BMP_Reg"/>
</dbReference>
<dbReference type="EMBL" id="JAMKFB020000018">
    <property type="protein sequence ID" value="KAL0167634.1"/>
    <property type="molecule type" value="Genomic_DNA"/>
</dbReference>
<evidence type="ECO:0000313" key="6">
    <source>
        <dbReference type="Proteomes" id="UP001529510"/>
    </source>
</evidence>
<evidence type="ECO:0000256" key="3">
    <source>
        <dbReference type="ARBA" id="ARBA00022729"/>
    </source>
</evidence>
<keyword evidence="6" id="KW-1185">Reference proteome</keyword>
<organism evidence="5 6">
    <name type="scientific">Cirrhinus mrigala</name>
    <name type="common">Mrigala</name>
    <dbReference type="NCBI Taxonomy" id="683832"/>
    <lineage>
        <taxon>Eukaryota</taxon>
        <taxon>Metazoa</taxon>
        <taxon>Chordata</taxon>
        <taxon>Craniata</taxon>
        <taxon>Vertebrata</taxon>
        <taxon>Euteleostomi</taxon>
        <taxon>Actinopterygii</taxon>
        <taxon>Neopterygii</taxon>
        <taxon>Teleostei</taxon>
        <taxon>Ostariophysi</taxon>
        <taxon>Cypriniformes</taxon>
        <taxon>Cyprinidae</taxon>
        <taxon>Labeoninae</taxon>
        <taxon>Labeonini</taxon>
        <taxon>Cirrhinus</taxon>
    </lineage>
</organism>
<name>A0ABD0P0T8_CIRMR</name>
<gene>
    <name evidence="5" type="ORF">M9458_035856</name>
</gene>
<keyword evidence="2" id="KW-0964">Secreted</keyword>
<dbReference type="GO" id="GO:0005576">
    <property type="term" value="C:extracellular region"/>
    <property type="evidence" value="ECO:0007669"/>
    <property type="project" value="UniProtKB-SubCell"/>
</dbReference>
<evidence type="ECO:0000313" key="5">
    <source>
        <dbReference type="EMBL" id="KAL0167634.1"/>
    </source>
</evidence>
<evidence type="ECO:0000259" key="4">
    <source>
        <dbReference type="PROSITE" id="PS51233"/>
    </source>
</evidence>
<feature type="domain" description="VWFD" evidence="4">
    <location>
        <begin position="15"/>
        <end position="52"/>
    </location>
</feature>
<comment type="subcellular location">
    <subcellularLocation>
        <location evidence="1">Secreted</location>
    </subcellularLocation>
</comment>
<feature type="non-terminal residue" evidence="5">
    <location>
        <position position="52"/>
    </location>
</feature>
<dbReference type="InterPro" id="IPR001846">
    <property type="entry name" value="VWF_type-D"/>
</dbReference>
<reference evidence="5 6" key="1">
    <citation type="submission" date="2024-05" db="EMBL/GenBank/DDBJ databases">
        <title>Genome sequencing and assembly of Indian major carp, Cirrhinus mrigala (Hamilton, 1822).</title>
        <authorList>
            <person name="Mohindra V."/>
            <person name="Chowdhury L.M."/>
            <person name="Lal K."/>
            <person name="Jena J.K."/>
        </authorList>
    </citation>
    <scope>NUCLEOTIDE SEQUENCE [LARGE SCALE GENOMIC DNA]</scope>
    <source>
        <strain evidence="5">CM1030</strain>
        <tissue evidence="5">Blood</tissue>
    </source>
</reference>